<accession>F0YSS7</accession>
<evidence type="ECO:0000313" key="1">
    <source>
        <dbReference type="EMBL" id="EGB01832.1"/>
    </source>
</evidence>
<name>F0YSS7_AURAN</name>
<keyword evidence="2" id="KW-1185">Reference proteome</keyword>
<dbReference type="AlphaFoldDB" id="F0YSS7"/>
<dbReference type="InParanoid" id="F0YSS7"/>
<dbReference type="RefSeq" id="XP_009043469.1">
    <property type="nucleotide sequence ID" value="XM_009045221.1"/>
</dbReference>
<evidence type="ECO:0000313" key="2">
    <source>
        <dbReference type="Proteomes" id="UP000002729"/>
    </source>
</evidence>
<organism evidence="2">
    <name type="scientific">Aureococcus anophagefferens</name>
    <name type="common">Harmful bloom alga</name>
    <dbReference type="NCBI Taxonomy" id="44056"/>
    <lineage>
        <taxon>Eukaryota</taxon>
        <taxon>Sar</taxon>
        <taxon>Stramenopiles</taxon>
        <taxon>Ochrophyta</taxon>
        <taxon>Pelagophyceae</taxon>
        <taxon>Pelagomonadales</taxon>
        <taxon>Pelagomonadaceae</taxon>
        <taxon>Aureococcus</taxon>
    </lineage>
</organism>
<feature type="non-terminal residue" evidence="1">
    <location>
        <position position="303"/>
    </location>
</feature>
<protein>
    <submittedName>
        <fullName evidence="1">Uncharacterized protein</fullName>
    </submittedName>
</protein>
<dbReference type="KEGG" id="aaf:AURANDRAFT_69451"/>
<dbReference type="Proteomes" id="UP000002729">
    <property type="component" value="Unassembled WGS sequence"/>
</dbReference>
<gene>
    <name evidence="1" type="ORF">AURANDRAFT_69451</name>
</gene>
<dbReference type="EMBL" id="GL834117">
    <property type="protein sequence ID" value="EGB01832.1"/>
    <property type="molecule type" value="Genomic_DNA"/>
</dbReference>
<proteinExistence type="predicted"/>
<reference evidence="1 2" key="1">
    <citation type="journal article" date="2011" name="Proc. Natl. Acad. Sci. U.S.A.">
        <title>Niche of harmful alga Aureococcus anophagefferens revealed through ecogenomics.</title>
        <authorList>
            <person name="Gobler C.J."/>
            <person name="Berry D.L."/>
            <person name="Dyhrman S.T."/>
            <person name="Wilhelm S.W."/>
            <person name="Salamov A."/>
            <person name="Lobanov A.V."/>
            <person name="Zhang Y."/>
            <person name="Collier J.L."/>
            <person name="Wurch L.L."/>
            <person name="Kustka A.B."/>
            <person name="Dill B.D."/>
            <person name="Shah M."/>
            <person name="VerBerkmoes N.C."/>
            <person name="Kuo A."/>
            <person name="Terry A."/>
            <person name="Pangilinan J."/>
            <person name="Lindquist E.A."/>
            <person name="Lucas S."/>
            <person name="Paulsen I.T."/>
            <person name="Hattenrath-Lehmann T.K."/>
            <person name="Talmage S.C."/>
            <person name="Walker E.A."/>
            <person name="Koch F."/>
            <person name="Burson A.M."/>
            <person name="Marcoval M.A."/>
            <person name="Tang Y.Z."/>
            <person name="Lecleir G.R."/>
            <person name="Coyne K.J."/>
            <person name="Berg G.M."/>
            <person name="Bertrand E.M."/>
            <person name="Saito M.A."/>
            <person name="Gladyshev V.N."/>
            <person name="Grigoriev I.V."/>
        </authorList>
    </citation>
    <scope>NUCLEOTIDE SEQUENCE [LARGE SCALE GENOMIC DNA]</scope>
    <source>
        <strain evidence="2">CCMP 1984</strain>
    </source>
</reference>
<sequence length="303" mass="33560">MYTSEACDSSYVGSYMPEEADWRRRGPELLRCLDRGDAAKAQPLALDYVLQRARRHAALGARGKLPKKMQPHFDLFVKRGEKRDDPAVGRRFLGSFRCLGVAPSAFGQGRREFYEGILLAIESRFIQTGDYSANTALGGGCHAFDGYAVDEWDGEIRLRSKSKAAYDKWLASMKDGGFDKRSASMKDGGFDKWRASFEVTIAARTTEQKAAISKNLSAGQTGVPKPNLKKTRATQAAAAMAERRKAWAARREPAALPEIDLMNGKAVVVELFERGEIAQRSYEQAIRPYNLGSVGAARRLLIK</sequence>
<dbReference type="GeneID" id="20227518"/>